<dbReference type="AlphaFoldDB" id="A0AAD8LNU2"/>
<feature type="compositionally biased region" description="Basic and acidic residues" evidence="1">
    <location>
        <begin position="107"/>
        <end position="119"/>
    </location>
</feature>
<comment type="caution">
    <text evidence="2">The sequence shown here is derived from an EMBL/GenBank/DDBJ whole genome shotgun (WGS) entry which is preliminary data.</text>
</comment>
<evidence type="ECO:0000313" key="2">
    <source>
        <dbReference type="EMBL" id="KAK1442491.1"/>
    </source>
</evidence>
<protein>
    <recommendedName>
        <fullName evidence="4">U1-type domain-containing protein</fullName>
    </recommendedName>
</protein>
<evidence type="ECO:0000313" key="3">
    <source>
        <dbReference type="Proteomes" id="UP001230268"/>
    </source>
</evidence>
<feature type="region of interest" description="Disordered" evidence="1">
    <location>
        <begin position="39"/>
        <end position="64"/>
    </location>
</feature>
<reference evidence="2" key="1">
    <citation type="submission" date="2023-08" db="EMBL/GenBank/DDBJ databases">
        <title>Draft sequence of the Babesia gibsoni genome.</title>
        <authorList>
            <person name="Yamagishi J.Y."/>
            <person name="Xuan X.X."/>
        </authorList>
    </citation>
    <scope>NUCLEOTIDE SEQUENCE</scope>
    <source>
        <strain evidence="2">Azabu</strain>
    </source>
</reference>
<feature type="compositionally biased region" description="Basic and acidic residues" evidence="1">
    <location>
        <begin position="46"/>
        <end position="64"/>
    </location>
</feature>
<feature type="region of interest" description="Disordered" evidence="1">
    <location>
        <begin position="94"/>
        <end position="119"/>
    </location>
</feature>
<dbReference type="EMBL" id="JAVEPI010000003">
    <property type="protein sequence ID" value="KAK1442491.1"/>
    <property type="molecule type" value="Genomic_DNA"/>
</dbReference>
<name>A0AAD8LNU2_BABGI</name>
<keyword evidence="3" id="KW-1185">Reference proteome</keyword>
<proteinExistence type="predicted"/>
<accession>A0AAD8LNU2</accession>
<organism evidence="2 3">
    <name type="scientific">Babesia gibsoni</name>
    <dbReference type="NCBI Taxonomy" id="33632"/>
    <lineage>
        <taxon>Eukaryota</taxon>
        <taxon>Sar</taxon>
        <taxon>Alveolata</taxon>
        <taxon>Apicomplexa</taxon>
        <taxon>Aconoidasida</taxon>
        <taxon>Piroplasmida</taxon>
        <taxon>Babesiidae</taxon>
        <taxon>Babesia</taxon>
    </lineage>
</organism>
<gene>
    <name evidence="2" type="ORF">BgAZ_300090</name>
</gene>
<sequence length="141" mass="16091">MFKRAHLYACTAPVPGADADDAYGYEELTEIAGREQAKRIKRIPKGRNDEEATKGDTSAEPKKDEDVIQWMPGNKVAKCKFCPQKTMLNQDAVQKHLDSKAHKRAEKRALSRKKDAEDMREQFMRRMEAVEEKAIKAIAQQ</sequence>
<evidence type="ECO:0008006" key="4">
    <source>
        <dbReference type="Google" id="ProtNLM"/>
    </source>
</evidence>
<evidence type="ECO:0000256" key="1">
    <source>
        <dbReference type="SAM" id="MobiDB-lite"/>
    </source>
</evidence>
<dbReference type="Proteomes" id="UP001230268">
    <property type="component" value="Unassembled WGS sequence"/>
</dbReference>